<dbReference type="Proteomes" id="UP000292340">
    <property type="component" value="Unassembled WGS sequence"/>
</dbReference>
<feature type="domain" description="Glycosyl hydrolase family 92" evidence="2">
    <location>
        <begin position="286"/>
        <end position="752"/>
    </location>
</feature>
<name>A0AB37WDC3_9PLEO</name>
<dbReference type="Gene3D" id="1.20.1050.60">
    <property type="entry name" value="alpha-1,2-mannosidase"/>
    <property type="match status" value="1"/>
</dbReference>
<gene>
    <name evidence="4" type="ORF">AA0115_g8144</name>
</gene>
<dbReference type="AlphaFoldDB" id="A0AB37WDC3"/>
<dbReference type="GO" id="GO:0005829">
    <property type="term" value="C:cytosol"/>
    <property type="evidence" value="ECO:0007669"/>
    <property type="project" value="TreeGrafter"/>
</dbReference>
<dbReference type="Gene3D" id="2.70.98.10">
    <property type="match status" value="1"/>
</dbReference>
<dbReference type="GO" id="GO:0000224">
    <property type="term" value="F:peptide-N4-(N-acetyl-beta-glucosaminyl)asparagine amidase activity"/>
    <property type="evidence" value="ECO:0007669"/>
    <property type="project" value="TreeGrafter"/>
</dbReference>
<dbReference type="Gene3D" id="3.30.2080.10">
    <property type="entry name" value="GH92 mannosidase domain"/>
    <property type="match status" value="1"/>
</dbReference>
<dbReference type="FunFam" id="1.20.1050.60:FF:000002">
    <property type="entry name" value="Glycosyl hydrolase family 92"/>
    <property type="match status" value="1"/>
</dbReference>
<dbReference type="EMBL" id="PDXB01000022">
    <property type="protein sequence ID" value="RYN24422.1"/>
    <property type="molecule type" value="Genomic_DNA"/>
</dbReference>
<proteinExistence type="predicted"/>
<dbReference type="GO" id="GO:0030246">
    <property type="term" value="F:carbohydrate binding"/>
    <property type="evidence" value="ECO:0007669"/>
    <property type="project" value="InterPro"/>
</dbReference>
<comment type="caution">
    <text evidence="4">The sequence shown here is derived from an EMBL/GenBank/DDBJ whole genome shotgun (WGS) entry which is preliminary data.</text>
</comment>
<protein>
    <recommendedName>
        <fullName evidence="6">Secreted glycosidase</fullName>
    </recommendedName>
</protein>
<evidence type="ECO:0000256" key="1">
    <source>
        <dbReference type="SAM" id="MobiDB-lite"/>
    </source>
</evidence>
<evidence type="ECO:0008006" key="6">
    <source>
        <dbReference type="Google" id="ProtNLM"/>
    </source>
</evidence>
<dbReference type="PANTHER" id="PTHR12143">
    <property type="entry name" value="PEPTIDE N-GLYCANASE PNGASE -RELATED"/>
    <property type="match status" value="1"/>
</dbReference>
<dbReference type="InterPro" id="IPR005887">
    <property type="entry name" value="GH92_a_mannosidase_put"/>
</dbReference>
<accession>A0AB37WDC3</accession>
<dbReference type="InterPro" id="IPR012939">
    <property type="entry name" value="Glyco_hydro_92"/>
</dbReference>
<dbReference type="PANTHER" id="PTHR12143:SF38">
    <property type="entry name" value="ALPHA-1,2-MANNOSIDASE FAMILY PROTEIN (AFU_ORTHOLOGUE AFUA_5G10520)"/>
    <property type="match status" value="1"/>
</dbReference>
<dbReference type="GO" id="GO:0006516">
    <property type="term" value="P:glycoprotein catabolic process"/>
    <property type="evidence" value="ECO:0007669"/>
    <property type="project" value="TreeGrafter"/>
</dbReference>
<dbReference type="InterPro" id="IPR008928">
    <property type="entry name" value="6-hairpin_glycosidase_sf"/>
</dbReference>
<dbReference type="GO" id="GO:0005634">
    <property type="term" value="C:nucleus"/>
    <property type="evidence" value="ECO:0007669"/>
    <property type="project" value="TreeGrafter"/>
</dbReference>
<sequence length="770" mass="84754">MIYSMFPLQTAIMTVFARLSVLTVVCRSLILISAVSVQAQNDYSQHVNVFQGTQGGGNRFPGVVAAPFAMVKLGPDVQNGNADAYSGYLPEGNIFGFSMIHESGTGGAPKYGVVSQMPVTGDVPDPLADLSQPRASPDQAGVGYYKSSLANGITVELSATQHAGLYLYTFPDNTSSSIVVDVSRVLSSFRGLGWEQHYSGGSFSISKDGHYEGSGIYNNGWNLSPDWTIYFCGKFNQQPLRSRTFIGNASATSEPVSGTARLGGVFTFPTSKVTSRVGISFLSTDKACENLEEISQDTELNSLVEVARTRWNEEILSKVQISSENIEDLQLVYSSLYGMFLIPSNRTGENPDWNEGEPYYDDVFSLWDTSKCHTALFHIIHPLAYGEFIRSLIDIWRHDGFMPDARSSNYNGRVQGGSNPDNVLADAYIKGVRGAISWEDGYSAMRTDAEVVPPNNFDPKAPDSSTKEGRGALPDWLQHGYITPRFTRAVSRAVEYSTNDYGLHVVAAGLGRTQEASSYLNRSRNWRNHWDDAATSNNHTGFMVPRYANGSFAKQDPADCGGCYWGDAYYEDSSWIYSMNAIHDVAELKRRIGGDERFIDRLNKIFELGFFDAGNEPSFTIPYLYNFVVGEQWRSVERSRTIGRLYNAGVEGLPGNSDAGAMEGNLLWQMIGLYPLTGQTTFLVLSPWFPQLSLDLGNGNKIIITTTFSDGGDRNSAPYVQSLKVNGKTWDKAWVAWEDVFEKGGTMEYVMGTSPSRWATGELPPSPASL</sequence>
<dbReference type="Pfam" id="PF17678">
    <property type="entry name" value="Glyco_hydro_92N"/>
    <property type="match status" value="1"/>
</dbReference>
<dbReference type="InterPro" id="IPR041371">
    <property type="entry name" value="GH92_N"/>
</dbReference>
<dbReference type="FunFam" id="2.70.98.10:FF:000028">
    <property type="entry name" value="Alpha-1,2-mannosidase family protein (AFU_orthologue AFUA_5G10520)"/>
    <property type="match status" value="1"/>
</dbReference>
<evidence type="ECO:0000313" key="5">
    <source>
        <dbReference type="Proteomes" id="UP000292340"/>
    </source>
</evidence>
<dbReference type="GO" id="GO:0005975">
    <property type="term" value="P:carbohydrate metabolic process"/>
    <property type="evidence" value="ECO:0007669"/>
    <property type="project" value="InterPro"/>
</dbReference>
<dbReference type="InterPro" id="IPR014718">
    <property type="entry name" value="GH-type_carb-bd"/>
</dbReference>
<dbReference type="InterPro" id="IPR050883">
    <property type="entry name" value="PNGase"/>
</dbReference>
<feature type="region of interest" description="Disordered" evidence="1">
    <location>
        <begin position="450"/>
        <end position="469"/>
    </location>
</feature>
<organism evidence="4 5">
    <name type="scientific">Alternaria tenuissima</name>
    <dbReference type="NCBI Taxonomy" id="119927"/>
    <lineage>
        <taxon>Eukaryota</taxon>
        <taxon>Fungi</taxon>
        <taxon>Dikarya</taxon>
        <taxon>Ascomycota</taxon>
        <taxon>Pezizomycotina</taxon>
        <taxon>Dothideomycetes</taxon>
        <taxon>Pleosporomycetidae</taxon>
        <taxon>Pleosporales</taxon>
        <taxon>Pleosporineae</taxon>
        <taxon>Pleosporaceae</taxon>
        <taxon>Alternaria</taxon>
        <taxon>Alternaria sect. Alternaria</taxon>
        <taxon>Alternaria alternata complex</taxon>
    </lineage>
</organism>
<reference evidence="4" key="1">
    <citation type="submission" date="2017-10" db="EMBL/GenBank/DDBJ databases">
        <authorList>
            <person name="Armitage A.D."/>
            <person name="Barbara D.J."/>
            <person name="Woodhall J.W."/>
            <person name="Sreenivasaprasad S."/>
            <person name="Lane C.R."/>
            <person name="Clarkson J.P."/>
            <person name="Harrison R.J."/>
        </authorList>
    </citation>
    <scope>NUCLEOTIDE SEQUENCE</scope>
    <source>
        <strain evidence="4">FERA 1164</strain>
    </source>
</reference>
<dbReference type="Pfam" id="PF07971">
    <property type="entry name" value="Glyco_hydro_92"/>
    <property type="match status" value="1"/>
</dbReference>
<dbReference type="Gene3D" id="1.20.1610.10">
    <property type="entry name" value="alpha-1,2-mannosidases domains"/>
    <property type="match status" value="1"/>
</dbReference>
<reference evidence="4" key="2">
    <citation type="journal article" date="2019" name="bioRxiv">
        <title>Genomics, evolutionary history and diagnostics of the Alternaria alternata species group including apple and Asian pear pathotypes.</title>
        <authorList>
            <person name="Armitage A.D."/>
            <person name="Cockerton H.M."/>
            <person name="Sreenivasaprasad S."/>
            <person name="Woodhall J.W."/>
            <person name="Lane C.R."/>
            <person name="Harrison R.J."/>
            <person name="Clarkson J.P."/>
        </authorList>
    </citation>
    <scope>NUCLEOTIDE SEQUENCE</scope>
    <source>
        <strain evidence="4">FERA 1164</strain>
    </source>
</reference>
<evidence type="ECO:0000259" key="3">
    <source>
        <dbReference type="Pfam" id="PF17678"/>
    </source>
</evidence>
<dbReference type="NCBIfam" id="TIGR01180">
    <property type="entry name" value="aman2_put"/>
    <property type="match status" value="1"/>
</dbReference>
<evidence type="ECO:0000313" key="4">
    <source>
        <dbReference type="EMBL" id="RYN24422.1"/>
    </source>
</evidence>
<evidence type="ECO:0000259" key="2">
    <source>
        <dbReference type="Pfam" id="PF07971"/>
    </source>
</evidence>
<feature type="domain" description="Glycosyl hydrolase family 92 N-terminal" evidence="3">
    <location>
        <begin position="46"/>
        <end position="280"/>
    </location>
</feature>
<dbReference type="SUPFAM" id="SSF48208">
    <property type="entry name" value="Six-hairpin glycosidases"/>
    <property type="match status" value="1"/>
</dbReference>